<evidence type="ECO:0000256" key="1">
    <source>
        <dbReference type="ARBA" id="ARBA00001946"/>
    </source>
</evidence>
<comment type="cofactor">
    <cofactor evidence="1">
        <name>Mg(2+)</name>
        <dbReference type="ChEBI" id="CHEBI:18420"/>
    </cofactor>
</comment>
<evidence type="ECO:0000256" key="6">
    <source>
        <dbReference type="ARBA" id="ARBA00022837"/>
    </source>
</evidence>
<dbReference type="SMART" id="SM00054">
    <property type="entry name" value="EFh"/>
    <property type="match status" value="2"/>
</dbReference>
<keyword evidence="5 11" id="KW-0418">Kinase</keyword>
<dbReference type="GO" id="GO:0005509">
    <property type="term" value="F:calcium ion binding"/>
    <property type="evidence" value="ECO:0007669"/>
    <property type="project" value="InterPro"/>
</dbReference>
<dbReference type="Pfam" id="PF13499">
    <property type="entry name" value="EF-hand_7"/>
    <property type="match status" value="1"/>
</dbReference>
<feature type="domain" description="Protein kinase" evidence="9">
    <location>
        <begin position="1"/>
        <end position="139"/>
    </location>
</feature>
<dbReference type="OrthoDB" id="191686at2759"/>
<dbReference type="PROSITE" id="PS50011">
    <property type="entry name" value="PROTEIN_KINASE_DOM"/>
    <property type="match status" value="1"/>
</dbReference>
<evidence type="ECO:0000313" key="11">
    <source>
        <dbReference type="EMBL" id="KRX08023.1"/>
    </source>
</evidence>
<dbReference type="InterPro" id="IPR000719">
    <property type="entry name" value="Prot_kinase_dom"/>
</dbReference>
<keyword evidence="6" id="KW-0106">Calcium</keyword>
<dbReference type="InParanoid" id="A0A0V0R0E7"/>
<dbReference type="EMBL" id="LDAU01000076">
    <property type="protein sequence ID" value="KRX08023.1"/>
    <property type="molecule type" value="Genomic_DNA"/>
</dbReference>
<keyword evidence="7" id="KW-0067">ATP-binding</keyword>
<organism evidence="11 12">
    <name type="scientific">Pseudocohnilembus persalinus</name>
    <name type="common">Ciliate</name>
    <dbReference type="NCBI Taxonomy" id="266149"/>
    <lineage>
        <taxon>Eukaryota</taxon>
        <taxon>Sar</taxon>
        <taxon>Alveolata</taxon>
        <taxon>Ciliophora</taxon>
        <taxon>Intramacronucleata</taxon>
        <taxon>Oligohymenophorea</taxon>
        <taxon>Scuticociliatia</taxon>
        <taxon>Philasterida</taxon>
        <taxon>Pseudocohnilembidae</taxon>
        <taxon>Pseudocohnilembus</taxon>
    </lineage>
</organism>
<dbReference type="Pfam" id="PF13202">
    <property type="entry name" value="EF-hand_5"/>
    <property type="match status" value="1"/>
</dbReference>
<feature type="domain" description="EF-hand" evidence="10">
    <location>
        <begin position="257"/>
        <end position="292"/>
    </location>
</feature>
<protein>
    <submittedName>
        <fullName evidence="11">Protein kinase-like domain</fullName>
    </submittedName>
</protein>
<dbReference type="SUPFAM" id="SSF47473">
    <property type="entry name" value="EF-hand"/>
    <property type="match status" value="1"/>
</dbReference>
<dbReference type="InterPro" id="IPR018247">
    <property type="entry name" value="EF_Hand_1_Ca_BS"/>
</dbReference>
<evidence type="ECO:0000256" key="8">
    <source>
        <dbReference type="ARBA" id="ARBA00024334"/>
    </source>
</evidence>
<dbReference type="GO" id="GO:0004674">
    <property type="term" value="F:protein serine/threonine kinase activity"/>
    <property type="evidence" value="ECO:0007669"/>
    <property type="project" value="UniProtKB-KW"/>
</dbReference>
<dbReference type="Gene3D" id="1.10.238.10">
    <property type="entry name" value="EF-hand"/>
    <property type="match status" value="2"/>
</dbReference>
<feature type="domain" description="EF-hand" evidence="10">
    <location>
        <begin position="186"/>
        <end position="221"/>
    </location>
</feature>
<dbReference type="AlphaFoldDB" id="A0A0V0R0E7"/>
<dbReference type="PROSITE" id="PS50222">
    <property type="entry name" value="EF_HAND_2"/>
    <property type="match status" value="2"/>
</dbReference>
<sequence length="317" mass="37163">MHKHKIMHRNINPGSIYFQSPDSNEIILEDFDFAVEYQKGEHIEGQIYLEDDHYKAPEISQTYTQSCDIWSIGMLTFYLLTGTYPQLNENGGVQDLQKEFSTQLWQQISKEAQEFIEQTLKSKPSQRPSANQLLKSKWMIKCQRIQDDSYLPNLTQALCNINNFSRGNKLRQAVYKYLTANLMSKDEIKHLKQVFLSMDKTGDGTLSKQELKDGYKQIHVLVDDEDIDYVFSQLENNQNQIYFKDWLQIASKQEQIVSRQRLEEAFKLFDDNNDGKLSVDELKILFTDHNIIKDTTWTQLIQQFDKNNDGEQGFSKK</sequence>
<proteinExistence type="inferred from homology"/>
<evidence type="ECO:0000256" key="2">
    <source>
        <dbReference type="ARBA" id="ARBA00022527"/>
    </source>
</evidence>
<keyword evidence="4" id="KW-0547">Nucleotide-binding</keyword>
<dbReference type="Proteomes" id="UP000054937">
    <property type="component" value="Unassembled WGS sequence"/>
</dbReference>
<keyword evidence="3" id="KW-0808">Transferase</keyword>
<dbReference type="Pfam" id="PF00069">
    <property type="entry name" value="Pkinase"/>
    <property type="match status" value="1"/>
</dbReference>
<reference evidence="11 12" key="1">
    <citation type="journal article" date="2015" name="Sci. Rep.">
        <title>Genome of the facultative scuticociliatosis pathogen Pseudocohnilembus persalinus provides insight into its virulence through horizontal gene transfer.</title>
        <authorList>
            <person name="Xiong J."/>
            <person name="Wang G."/>
            <person name="Cheng J."/>
            <person name="Tian M."/>
            <person name="Pan X."/>
            <person name="Warren A."/>
            <person name="Jiang C."/>
            <person name="Yuan D."/>
            <person name="Miao W."/>
        </authorList>
    </citation>
    <scope>NUCLEOTIDE SEQUENCE [LARGE SCALE GENOMIC DNA]</scope>
    <source>
        <strain evidence="11">36N120E</strain>
    </source>
</reference>
<dbReference type="InterPro" id="IPR011009">
    <property type="entry name" value="Kinase-like_dom_sf"/>
</dbReference>
<evidence type="ECO:0000256" key="7">
    <source>
        <dbReference type="ARBA" id="ARBA00022840"/>
    </source>
</evidence>
<evidence type="ECO:0000259" key="10">
    <source>
        <dbReference type="PROSITE" id="PS50222"/>
    </source>
</evidence>
<evidence type="ECO:0000259" key="9">
    <source>
        <dbReference type="PROSITE" id="PS50011"/>
    </source>
</evidence>
<comment type="similarity">
    <text evidence="8">Belongs to the protein kinase superfamily. Ser/Thr protein kinase family. CDPK subfamily.</text>
</comment>
<name>A0A0V0R0E7_PSEPJ</name>
<dbReference type="Gene3D" id="1.10.510.10">
    <property type="entry name" value="Transferase(Phosphotransferase) domain 1"/>
    <property type="match status" value="1"/>
</dbReference>
<comment type="caution">
    <text evidence="11">The sequence shown here is derived from an EMBL/GenBank/DDBJ whole genome shotgun (WGS) entry which is preliminary data.</text>
</comment>
<keyword evidence="2" id="KW-0723">Serine/threonine-protein kinase</keyword>
<dbReference type="InterPro" id="IPR002048">
    <property type="entry name" value="EF_hand_dom"/>
</dbReference>
<dbReference type="PROSITE" id="PS00018">
    <property type="entry name" value="EF_HAND_1"/>
    <property type="match status" value="1"/>
</dbReference>
<dbReference type="SUPFAM" id="SSF56112">
    <property type="entry name" value="Protein kinase-like (PK-like)"/>
    <property type="match status" value="1"/>
</dbReference>
<gene>
    <name evidence="11" type="ORF">PPERSA_06201</name>
</gene>
<evidence type="ECO:0000256" key="5">
    <source>
        <dbReference type="ARBA" id="ARBA00022777"/>
    </source>
</evidence>
<keyword evidence="12" id="KW-1185">Reference proteome</keyword>
<dbReference type="GO" id="GO:0005524">
    <property type="term" value="F:ATP binding"/>
    <property type="evidence" value="ECO:0007669"/>
    <property type="project" value="UniProtKB-KW"/>
</dbReference>
<dbReference type="PANTHER" id="PTHR24349">
    <property type="entry name" value="SERINE/THREONINE-PROTEIN KINASE"/>
    <property type="match status" value="1"/>
</dbReference>
<dbReference type="InterPro" id="IPR050205">
    <property type="entry name" value="CDPK_Ser/Thr_kinases"/>
</dbReference>
<evidence type="ECO:0000256" key="3">
    <source>
        <dbReference type="ARBA" id="ARBA00022679"/>
    </source>
</evidence>
<dbReference type="CDD" id="cd00051">
    <property type="entry name" value="EFh"/>
    <property type="match status" value="1"/>
</dbReference>
<evidence type="ECO:0000256" key="4">
    <source>
        <dbReference type="ARBA" id="ARBA00022741"/>
    </source>
</evidence>
<evidence type="ECO:0000313" key="12">
    <source>
        <dbReference type="Proteomes" id="UP000054937"/>
    </source>
</evidence>
<dbReference type="InterPro" id="IPR011992">
    <property type="entry name" value="EF-hand-dom_pair"/>
</dbReference>
<accession>A0A0V0R0E7</accession>